<evidence type="ECO:0000256" key="10">
    <source>
        <dbReference type="PIRSR" id="PIRSR500134-3"/>
    </source>
</evidence>
<gene>
    <name evidence="12" type="ORF">A3C59_00535</name>
</gene>
<evidence type="ECO:0000313" key="13">
    <source>
        <dbReference type="Proteomes" id="UP000176902"/>
    </source>
</evidence>
<comment type="catalytic activity">
    <reaction evidence="6 7">
        <text>UDP-alpha-D-glucose + 2 NAD(+) + H2O = UDP-alpha-D-glucuronate + 2 NADH + 3 H(+)</text>
        <dbReference type="Rhea" id="RHEA:23596"/>
        <dbReference type="ChEBI" id="CHEBI:15377"/>
        <dbReference type="ChEBI" id="CHEBI:15378"/>
        <dbReference type="ChEBI" id="CHEBI:57540"/>
        <dbReference type="ChEBI" id="CHEBI:57945"/>
        <dbReference type="ChEBI" id="CHEBI:58052"/>
        <dbReference type="ChEBI" id="CHEBI:58885"/>
        <dbReference type="EC" id="1.1.1.22"/>
    </reaction>
</comment>
<dbReference type="EC" id="1.1.1.22" evidence="3 7"/>
<evidence type="ECO:0000259" key="11">
    <source>
        <dbReference type="SMART" id="SM00984"/>
    </source>
</evidence>
<evidence type="ECO:0000313" key="12">
    <source>
        <dbReference type="EMBL" id="OGE30455.1"/>
    </source>
</evidence>
<dbReference type="AlphaFoldDB" id="A0A1F5JPB9"/>
<dbReference type="GO" id="GO:0006065">
    <property type="term" value="P:UDP-glucuronate biosynthetic process"/>
    <property type="evidence" value="ECO:0007669"/>
    <property type="project" value="UniProtKB-UniPathway"/>
</dbReference>
<feature type="binding site" evidence="10">
    <location>
        <position position="86"/>
    </location>
    <ligand>
        <name>NAD(+)</name>
        <dbReference type="ChEBI" id="CHEBI:57540"/>
    </ligand>
</feature>
<dbReference type="Pfam" id="PF03721">
    <property type="entry name" value="UDPG_MGDP_dh_N"/>
    <property type="match status" value="1"/>
</dbReference>
<dbReference type="InterPro" id="IPR001732">
    <property type="entry name" value="UDP-Glc/GDP-Man_DH_N"/>
</dbReference>
<evidence type="ECO:0000256" key="6">
    <source>
        <dbReference type="ARBA" id="ARBA00047473"/>
    </source>
</evidence>
<dbReference type="GO" id="GO:0000271">
    <property type="term" value="P:polysaccharide biosynthetic process"/>
    <property type="evidence" value="ECO:0007669"/>
    <property type="project" value="InterPro"/>
</dbReference>
<dbReference type="UniPathway" id="UPA00038">
    <property type="reaction ID" value="UER00491"/>
</dbReference>
<dbReference type="InterPro" id="IPR014027">
    <property type="entry name" value="UDP-Glc/GDP-Man_DH_C"/>
</dbReference>
<evidence type="ECO:0000256" key="2">
    <source>
        <dbReference type="ARBA" id="ARBA00006601"/>
    </source>
</evidence>
<dbReference type="GO" id="GO:0051287">
    <property type="term" value="F:NAD binding"/>
    <property type="evidence" value="ECO:0007669"/>
    <property type="project" value="InterPro"/>
</dbReference>
<dbReference type="PANTHER" id="PTHR43750:SF3">
    <property type="entry name" value="UDP-GLUCOSE 6-DEHYDROGENASE TUAD"/>
    <property type="match status" value="1"/>
</dbReference>
<sequence length="451" mass="49426">MKIAIVGTGYVGLVTGISLALQNHKVICVDNDKNKVSKINKGKSPFFEPDIDKYLKKVLKERTLKATNDLQGAILESNVTIIAVGTPTINSKIDLSFIKTASAQIGESLGKVKNYHVIAVKSTVLPGITEKVIKPILEKYSKKKVGEFGLCMNPEFLREGNAIEDALNPDRIIIGQIDDKSGKEFAKIYSKLSVPKIFTNLATAEFTKYAANSLFATLISFSNEISRIAETTENVDVLDVWKGVHLDKRLSPIINSQRIKPGVLSYILSGCGFGGSCFPKDIKALSSFADEIGSEGGLIKSVIDINTTQPQRMILLLKKAMGAANLKNKKIAVLGLTFKPNTDDIRESVALPIIETLLSQEAIVVAHDPMAYKENISPQLTNLPITLADTLKEALENAEAAIVVTAWDEYIKLSPEFFIKMMKKPIVIDGRRIYDKHSFLKKGVIYKGIGT</sequence>
<comment type="caution">
    <text evidence="12">The sequence shown here is derived from an EMBL/GenBank/DDBJ whole genome shotgun (WGS) entry which is preliminary data.</text>
</comment>
<dbReference type="SUPFAM" id="SSF51735">
    <property type="entry name" value="NAD(P)-binding Rossmann-fold domains"/>
    <property type="match status" value="1"/>
</dbReference>
<dbReference type="PANTHER" id="PTHR43750">
    <property type="entry name" value="UDP-GLUCOSE 6-DEHYDROGENASE TUAD"/>
    <property type="match status" value="1"/>
</dbReference>
<keyword evidence="4 7" id="KW-0560">Oxidoreductase</keyword>
<dbReference type="Gene3D" id="1.20.5.100">
    <property type="entry name" value="Cytochrome c1, transmembrane anchor, C-terminal"/>
    <property type="match status" value="1"/>
</dbReference>
<reference evidence="12 13" key="1">
    <citation type="journal article" date="2016" name="Nat. Commun.">
        <title>Thousands of microbial genomes shed light on interconnected biogeochemical processes in an aquifer system.</title>
        <authorList>
            <person name="Anantharaman K."/>
            <person name="Brown C.T."/>
            <person name="Hug L.A."/>
            <person name="Sharon I."/>
            <person name="Castelle C.J."/>
            <person name="Probst A.J."/>
            <person name="Thomas B.C."/>
            <person name="Singh A."/>
            <person name="Wilkins M.J."/>
            <person name="Karaoz U."/>
            <person name="Brodie E.L."/>
            <person name="Williams K.H."/>
            <person name="Hubbard S.S."/>
            <person name="Banfield J.F."/>
        </authorList>
    </citation>
    <scope>NUCLEOTIDE SEQUENCE [LARGE SCALE GENOMIC DNA]</scope>
</reference>
<feature type="binding site" evidence="10">
    <location>
        <position position="123"/>
    </location>
    <ligand>
        <name>NAD(+)</name>
        <dbReference type="ChEBI" id="CHEBI:57540"/>
    </ligand>
</feature>
<evidence type="ECO:0000256" key="4">
    <source>
        <dbReference type="ARBA" id="ARBA00023002"/>
    </source>
</evidence>
<feature type="binding site" evidence="9">
    <location>
        <position position="339"/>
    </location>
    <ligand>
        <name>substrate</name>
    </ligand>
</feature>
<comment type="similarity">
    <text evidence="2 7">Belongs to the UDP-glucose/GDP-mannose dehydrogenase family.</text>
</comment>
<feature type="binding site" evidence="10">
    <location>
        <position position="35"/>
    </location>
    <ligand>
        <name>NAD(+)</name>
        <dbReference type="ChEBI" id="CHEBI:57540"/>
    </ligand>
</feature>
<feature type="binding site" evidence="10">
    <location>
        <position position="280"/>
    </location>
    <ligand>
        <name>NAD(+)</name>
        <dbReference type="ChEBI" id="CHEBI:57540"/>
    </ligand>
</feature>
<feature type="binding site" evidence="9">
    <location>
        <begin position="266"/>
        <end position="270"/>
    </location>
    <ligand>
        <name>substrate</name>
    </ligand>
</feature>
<organism evidence="12 13">
    <name type="scientific">Candidatus Daviesbacteria bacterium RIFCSPHIGHO2_02_FULL_36_13</name>
    <dbReference type="NCBI Taxonomy" id="1797768"/>
    <lineage>
        <taxon>Bacteria</taxon>
        <taxon>Candidatus Daviesiibacteriota</taxon>
    </lineage>
</organism>
<accession>A0A1F5JPB9</accession>
<dbReference type="Gene3D" id="3.40.50.720">
    <property type="entry name" value="NAD(P)-binding Rossmann-like Domain"/>
    <property type="match status" value="2"/>
</dbReference>
<feature type="binding site" evidence="10">
    <location>
        <position position="30"/>
    </location>
    <ligand>
        <name>NAD(+)</name>
        <dbReference type="ChEBI" id="CHEBI:57540"/>
    </ligand>
</feature>
<feature type="binding site" evidence="10">
    <location>
        <position position="346"/>
    </location>
    <ligand>
        <name>NAD(+)</name>
        <dbReference type="ChEBI" id="CHEBI:57540"/>
    </ligand>
</feature>
<evidence type="ECO:0000256" key="7">
    <source>
        <dbReference type="PIRNR" id="PIRNR000124"/>
    </source>
</evidence>
<dbReference type="InterPro" id="IPR028357">
    <property type="entry name" value="UDPglc_DH_bac"/>
</dbReference>
<dbReference type="InterPro" id="IPR017476">
    <property type="entry name" value="UDP-Glc/GDP-Man"/>
</dbReference>
<evidence type="ECO:0000256" key="1">
    <source>
        <dbReference type="ARBA" id="ARBA00004701"/>
    </source>
</evidence>
<evidence type="ECO:0000256" key="5">
    <source>
        <dbReference type="ARBA" id="ARBA00023027"/>
    </source>
</evidence>
<dbReference type="Pfam" id="PF00984">
    <property type="entry name" value="UDPG_MGDP_dh"/>
    <property type="match status" value="1"/>
</dbReference>
<dbReference type="GO" id="GO:0003979">
    <property type="term" value="F:UDP-glucose 6-dehydrogenase activity"/>
    <property type="evidence" value="ECO:0007669"/>
    <property type="project" value="UniProtKB-EC"/>
</dbReference>
<name>A0A1F5JPB9_9BACT</name>
<feature type="binding site" evidence="9">
    <location>
        <position position="274"/>
    </location>
    <ligand>
        <name>substrate</name>
    </ligand>
</feature>
<dbReference type="InterPro" id="IPR008927">
    <property type="entry name" value="6-PGluconate_DH-like_C_sf"/>
</dbReference>
<feature type="active site" description="Nucleophile" evidence="8">
    <location>
        <position position="277"/>
    </location>
</feature>
<dbReference type="STRING" id="1797768.A3C59_00535"/>
<dbReference type="PIRSF" id="PIRSF500134">
    <property type="entry name" value="UDPglc_DH_bac"/>
    <property type="match status" value="1"/>
</dbReference>
<feature type="binding site" evidence="10">
    <location>
        <position position="159"/>
    </location>
    <ligand>
        <name>NAD(+)</name>
        <dbReference type="ChEBI" id="CHEBI:57540"/>
    </ligand>
</feature>
<proteinExistence type="inferred from homology"/>
<dbReference type="Proteomes" id="UP000176902">
    <property type="component" value="Unassembled WGS sequence"/>
</dbReference>
<dbReference type="SMART" id="SM00984">
    <property type="entry name" value="UDPG_MGDP_dh_C"/>
    <property type="match status" value="1"/>
</dbReference>
<keyword evidence="5 7" id="KW-0520">NAD</keyword>
<dbReference type="NCBIfam" id="TIGR03026">
    <property type="entry name" value="NDP-sugDHase"/>
    <property type="match status" value="1"/>
</dbReference>
<evidence type="ECO:0000256" key="3">
    <source>
        <dbReference type="ARBA" id="ARBA00012954"/>
    </source>
</evidence>
<dbReference type="SUPFAM" id="SSF52413">
    <property type="entry name" value="UDP-glucose/GDP-mannose dehydrogenase C-terminal domain"/>
    <property type="match status" value="1"/>
</dbReference>
<feature type="binding site" evidence="9">
    <location>
        <begin position="156"/>
        <end position="159"/>
    </location>
    <ligand>
        <name>substrate</name>
    </ligand>
</feature>
<dbReference type="InterPro" id="IPR036220">
    <property type="entry name" value="UDP-Glc/GDP-Man_DH_C_sf"/>
</dbReference>
<comment type="pathway">
    <text evidence="1">Nucleotide-sugar biosynthesis; UDP-alpha-D-glucuronate biosynthesis; UDP-alpha-D-glucuronate from UDP-alpha-D-glucose: step 1/1.</text>
</comment>
<dbReference type="EMBL" id="MFCV01000047">
    <property type="protein sequence ID" value="OGE30455.1"/>
    <property type="molecule type" value="Genomic_DNA"/>
</dbReference>
<dbReference type="InterPro" id="IPR014026">
    <property type="entry name" value="UDP-Glc/GDP-Man_DH_dimer"/>
</dbReference>
<protein>
    <recommendedName>
        <fullName evidence="3 7">UDP-glucose 6-dehydrogenase</fullName>
        <ecNumber evidence="3 7">1.1.1.22</ecNumber>
    </recommendedName>
</protein>
<dbReference type="PIRSF" id="PIRSF000124">
    <property type="entry name" value="UDPglc_GDPman_dh"/>
    <property type="match status" value="1"/>
</dbReference>
<dbReference type="InterPro" id="IPR036291">
    <property type="entry name" value="NAD(P)-bd_dom_sf"/>
</dbReference>
<dbReference type="SUPFAM" id="SSF48179">
    <property type="entry name" value="6-phosphogluconate dehydrogenase C-terminal domain-like"/>
    <property type="match status" value="1"/>
</dbReference>
<feature type="domain" description="UDP-glucose/GDP-mannose dehydrogenase C-terminal" evidence="11">
    <location>
        <begin position="332"/>
        <end position="436"/>
    </location>
</feature>
<feature type="binding site" evidence="9">
    <location>
        <position position="208"/>
    </location>
    <ligand>
        <name>substrate</name>
    </ligand>
</feature>
<evidence type="ECO:0000256" key="9">
    <source>
        <dbReference type="PIRSR" id="PIRSR500134-2"/>
    </source>
</evidence>
<evidence type="ECO:0000256" key="8">
    <source>
        <dbReference type="PIRSR" id="PIRSR500134-1"/>
    </source>
</evidence>
<dbReference type="Pfam" id="PF03720">
    <property type="entry name" value="UDPG_MGDP_dh_C"/>
    <property type="match status" value="1"/>
</dbReference>